<dbReference type="InterPro" id="IPR025982">
    <property type="entry name" value="SieB"/>
</dbReference>
<dbReference type="RefSeq" id="WP_068879809.1">
    <property type="nucleotide sequence ID" value="NZ_LNTU01000001.1"/>
</dbReference>
<feature type="transmembrane region" description="Helical" evidence="1">
    <location>
        <begin position="20"/>
        <end position="38"/>
    </location>
</feature>
<dbReference type="OrthoDB" id="8481989at2"/>
<proteinExistence type="predicted"/>
<keyword evidence="3" id="KW-1185">Reference proteome</keyword>
<dbReference type="EMBL" id="LNTU01000001">
    <property type="protein sequence ID" value="KXF78540.1"/>
    <property type="molecule type" value="Genomic_DNA"/>
</dbReference>
<accession>A0A135HZ97</accession>
<gene>
    <name evidence="2" type="ORF">ATN84_01740</name>
</gene>
<dbReference type="Proteomes" id="UP000070107">
    <property type="component" value="Unassembled WGS sequence"/>
</dbReference>
<keyword evidence="1" id="KW-0472">Membrane</keyword>
<protein>
    <recommendedName>
        <fullName evidence="4">Superinfection exclusion protein B</fullName>
    </recommendedName>
</protein>
<dbReference type="Pfam" id="PF14163">
    <property type="entry name" value="SieB"/>
    <property type="match status" value="1"/>
</dbReference>
<keyword evidence="1" id="KW-1133">Transmembrane helix</keyword>
<comment type="caution">
    <text evidence="2">The sequence shown here is derived from an EMBL/GenBank/DDBJ whole genome shotgun (WGS) entry which is preliminary data.</text>
</comment>
<evidence type="ECO:0000256" key="1">
    <source>
        <dbReference type="SAM" id="Phobius"/>
    </source>
</evidence>
<feature type="transmembrane region" description="Helical" evidence="1">
    <location>
        <begin position="50"/>
        <end position="73"/>
    </location>
</feature>
<reference evidence="2 3" key="1">
    <citation type="submission" date="2015-11" db="EMBL/GenBank/DDBJ databases">
        <title>Draft genome sequence of Paramesorhizobium deserti A-3-E, a strain highly resistant to diverse beta-lactam antibiotics.</title>
        <authorList>
            <person name="Lv R."/>
            <person name="Yang X."/>
            <person name="Fang N."/>
            <person name="Guo J."/>
            <person name="Luo X."/>
            <person name="Peng F."/>
            <person name="Yang R."/>
            <person name="Cui Y."/>
            <person name="Fang C."/>
            <person name="Song Y."/>
        </authorList>
    </citation>
    <scope>NUCLEOTIDE SEQUENCE [LARGE SCALE GENOMIC DNA]</scope>
    <source>
        <strain evidence="2 3">A-3-E</strain>
    </source>
</reference>
<sequence>MPEWLTKLFSLSQEISSKVALPMFLATTAILFLPDEYASRIGIDELRGQYRLYIGLILVIGGTALASNLLWAIGGFIKPYLKERVWLYHRRKVLLDLTNDEKAILRCFIFDGRSEVHADISNGTINLLEGKKIVTRASSVSSLNMKWAYLIHPWARTYLKKHPELLH</sequence>
<evidence type="ECO:0000313" key="3">
    <source>
        <dbReference type="Proteomes" id="UP000070107"/>
    </source>
</evidence>
<dbReference type="AlphaFoldDB" id="A0A135HZ97"/>
<name>A0A135HZ97_9HYPH</name>
<evidence type="ECO:0000313" key="2">
    <source>
        <dbReference type="EMBL" id="KXF78540.1"/>
    </source>
</evidence>
<evidence type="ECO:0008006" key="4">
    <source>
        <dbReference type="Google" id="ProtNLM"/>
    </source>
</evidence>
<organism evidence="2 3">
    <name type="scientific">Paramesorhizobium deserti</name>
    <dbReference type="NCBI Taxonomy" id="1494590"/>
    <lineage>
        <taxon>Bacteria</taxon>
        <taxon>Pseudomonadati</taxon>
        <taxon>Pseudomonadota</taxon>
        <taxon>Alphaproteobacteria</taxon>
        <taxon>Hyphomicrobiales</taxon>
        <taxon>Phyllobacteriaceae</taxon>
        <taxon>Paramesorhizobium</taxon>
    </lineage>
</organism>
<keyword evidence="1" id="KW-0812">Transmembrane</keyword>
<dbReference type="STRING" id="1494590.ATN84_01740"/>